<accession>A0A1A7QRV9</accession>
<dbReference type="AlphaFoldDB" id="A0A1A7QRV9"/>
<keyword evidence="1" id="KW-0732">Signal</keyword>
<dbReference type="RefSeq" id="WP_066438257.1">
    <property type="nucleotide sequence ID" value="NZ_LZRN01000057.1"/>
</dbReference>
<evidence type="ECO:0000313" key="2">
    <source>
        <dbReference type="EMBL" id="RAJ26531.1"/>
    </source>
</evidence>
<evidence type="ECO:0000313" key="3">
    <source>
        <dbReference type="Proteomes" id="UP000248987"/>
    </source>
</evidence>
<reference evidence="2 3" key="1">
    <citation type="submission" date="2018-06" db="EMBL/GenBank/DDBJ databases">
        <title>Genomic Encyclopedia of Archaeal and Bacterial Type Strains, Phase II (KMG-II): from individual species to whole genera.</title>
        <authorList>
            <person name="Goeker M."/>
        </authorList>
    </citation>
    <scope>NUCLEOTIDE SEQUENCE [LARGE SCALE GENOMIC DNA]</scope>
    <source>
        <strain evidence="2 3">DSM 12408</strain>
    </source>
</reference>
<feature type="chain" id="PRO_5030025374" description="Adhesin" evidence="1">
    <location>
        <begin position="21"/>
        <end position="360"/>
    </location>
</feature>
<proteinExistence type="predicted"/>
<dbReference type="EMBL" id="QLLQ01000002">
    <property type="protein sequence ID" value="RAJ26531.1"/>
    <property type="molecule type" value="Genomic_DNA"/>
</dbReference>
<sequence>MKTKTHFIVIALLLSYVSFAGNEWNGKHTKEKTIKKEYTVNSDALLKIENSYGNINIITYSGNTVSIEVKITTNGNNLDKVEEKLNEISVDFQSSSNMVSAKTVFNKNRSSSWWNWGQNTNVNMEINYLIKLPITNSVDLNNDYGSINLDRLEGHAKINCDYGKITTKELMADNNSITFDYTNNSFFEYIKSGKISADYSGFTVAKTKNLEINADYSKSVVEVAENVNYSCDYGSMTVEKANHIKGDGDYLTARFGEIYKSIQLTSDYGSIKIDRMTANAGNVYIDSDYTGITIGYDSGYSFQFDINLEYASLRGDEDFQFTKKKTESTDKYYQGYYGTSNTGNLVKITSDYGSVTFKRN</sequence>
<organism evidence="2 3">
    <name type="scientific">Gelidibacter algens</name>
    <dbReference type="NCBI Taxonomy" id="49280"/>
    <lineage>
        <taxon>Bacteria</taxon>
        <taxon>Pseudomonadati</taxon>
        <taxon>Bacteroidota</taxon>
        <taxon>Flavobacteriia</taxon>
        <taxon>Flavobacteriales</taxon>
        <taxon>Flavobacteriaceae</taxon>
        <taxon>Gelidibacter</taxon>
    </lineage>
</organism>
<dbReference type="Proteomes" id="UP000248987">
    <property type="component" value="Unassembled WGS sequence"/>
</dbReference>
<gene>
    <name evidence="2" type="ORF">LX77_00781</name>
</gene>
<keyword evidence="3" id="KW-1185">Reference proteome</keyword>
<dbReference type="STRING" id="49280.A9996_17510"/>
<dbReference type="OrthoDB" id="1117657at2"/>
<protein>
    <recommendedName>
        <fullName evidence="4">Adhesin</fullName>
    </recommendedName>
</protein>
<feature type="signal peptide" evidence="1">
    <location>
        <begin position="1"/>
        <end position="20"/>
    </location>
</feature>
<evidence type="ECO:0000256" key="1">
    <source>
        <dbReference type="SAM" id="SignalP"/>
    </source>
</evidence>
<evidence type="ECO:0008006" key="4">
    <source>
        <dbReference type="Google" id="ProtNLM"/>
    </source>
</evidence>
<name>A0A1A7QRV9_9FLAO</name>
<comment type="caution">
    <text evidence="2">The sequence shown here is derived from an EMBL/GenBank/DDBJ whole genome shotgun (WGS) entry which is preliminary data.</text>
</comment>